<dbReference type="AlphaFoldDB" id="A0A6G1G543"/>
<dbReference type="PROSITE" id="PS50072">
    <property type="entry name" value="CSA_PPIASE_2"/>
    <property type="match status" value="1"/>
</dbReference>
<evidence type="ECO:0000313" key="9">
    <source>
        <dbReference type="RefSeq" id="XP_033534753.1"/>
    </source>
</evidence>
<dbReference type="PANTHER" id="PTHR45625:SF6">
    <property type="entry name" value="SPLICEOSOME-ASSOCIATED PROTEIN CWC27 HOMOLOG"/>
    <property type="match status" value="1"/>
</dbReference>
<feature type="compositionally biased region" description="Basic and acidic residues" evidence="5">
    <location>
        <begin position="514"/>
        <end position="529"/>
    </location>
</feature>
<dbReference type="EMBL" id="ML975155">
    <property type="protein sequence ID" value="KAF1813122.1"/>
    <property type="molecule type" value="Genomic_DNA"/>
</dbReference>
<feature type="region of interest" description="Disordered" evidence="5">
    <location>
        <begin position="497"/>
        <end position="529"/>
    </location>
</feature>
<protein>
    <submittedName>
        <fullName evidence="7 9">Cyclophilin-like protein</fullName>
    </submittedName>
</protein>
<dbReference type="GO" id="GO:0003755">
    <property type="term" value="F:peptidyl-prolyl cis-trans isomerase activity"/>
    <property type="evidence" value="ECO:0007669"/>
    <property type="project" value="UniProtKB-EC"/>
</dbReference>
<dbReference type="PROSITE" id="PS00170">
    <property type="entry name" value="CSA_PPIASE_1"/>
    <property type="match status" value="1"/>
</dbReference>
<dbReference type="PRINTS" id="PR00153">
    <property type="entry name" value="CSAPPISMRASE"/>
</dbReference>
<proteinExistence type="inferred from homology"/>
<keyword evidence="8" id="KW-1185">Reference proteome</keyword>
<accession>A0A6G1G543</accession>
<comment type="catalytic activity">
    <reaction evidence="1">
        <text>[protein]-peptidylproline (omega=180) = [protein]-peptidylproline (omega=0)</text>
        <dbReference type="Rhea" id="RHEA:16237"/>
        <dbReference type="Rhea" id="RHEA-COMP:10747"/>
        <dbReference type="Rhea" id="RHEA-COMP:10748"/>
        <dbReference type="ChEBI" id="CHEBI:83833"/>
        <dbReference type="ChEBI" id="CHEBI:83834"/>
        <dbReference type="EC" id="5.2.1.8"/>
    </reaction>
</comment>
<dbReference type="PANTHER" id="PTHR45625">
    <property type="entry name" value="PEPTIDYL-PROLYL CIS-TRANS ISOMERASE-RELATED"/>
    <property type="match status" value="1"/>
</dbReference>
<dbReference type="SUPFAM" id="SSF50891">
    <property type="entry name" value="Cyclophilin-like"/>
    <property type="match status" value="1"/>
</dbReference>
<evidence type="ECO:0000256" key="3">
    <source>
        <dbReference type="ARBA" id="ARBA00023242"/>
    </source>
</evidence>
<dbReference type="GeneID" id="54419805"/>
<evidence type="ECO:0000259" key="6">
    <source>
        <dbReference type="PROSITE" id="PS50072"/>
    </source>
</evidence>
<dbReference type="Pfam" id="PF00160">
    <property type="entry name" value="Pro_isomerase"/>
    <property type="match status" value="1"/>
</dbReference>
<dbReference type="InterPro" id="IPR002130">
    <property type="entry name" value="Cyclophilin-type_PPIase_dom"/>
</dbReference>
<dbReference type="InterPro" id="IPR020892">
    <property type="entry name" value="Cyclophilin-type_PPIase_CS"/>
</dbReference>
<sequence>MSTSYNLEPPPTAQVTLHTTTGDIDIELFGKQAPLATRNFLQHCLDGYYDGTIFHRLVPGFVIQGGDPTGTGTGGESSFEDGLPFADEFHTRLKFNRRGLVGMANSGGKDENASQFFITLGETMELTGKNTLFGRVIQNTIYTVTNMADMELVEGSERPLYPAKITGTKILINPFPDMVKRVREAPRVIDQDEGKRKGKRKKAKKALLSFGDEEDFDEVAPVSKKPKYNAKLISGSAAGIKVPVPEQQNMRKLERSASPPTKGHQRTTPSPPPRPRDTKLPARSKKSPSPSRSPSPSLSPSPEPSHRERGRRKSDVETTRAQIEALKASMKRSSPNREEAVEAPEEDPFKAMVPKTAIRGRKRRAGANGKDEERTLALLNRFKATLDAADPELEEVNEPAELGDKLKGMTDVSEEIHTNGMPTGSAEDEEDVCDLHFVAGCQSCASWETQLAAQEAKEAESDLGWMSHRLTFERDRLGKSLEWKRKNEEELVVIDPREKTEELKKAKKGGGRGGDWKERRDKTGDYRKR</sequence>
<reference evidence="9" key="2">
    <citation type="submission" date="2020-04" db="EMBL/GenBank/DDBJ databases">
        <authorList>
            <consortium name="NCBI Genome Project"/>
        </authorList>
    </citation>
    <scope>NUCLEOTIDE SEQUENCE</scope>
    <source>
        <strain evidence="9">CBS 781.70</strain>
    </source>
</reference>
<evidence type="ECO:0000256" key="1">
    <source>
        <dbReference type="ARBA" id="ARBA00000971"/>
    </source>
</evidence>
<evidence type="ECO:0000256" key="2">
    <source>
        <dbReference type="ARBA" id="ARBA00004123"/>
    </source>
</evidence>
<reference evidence="9" key="3">
    <citation type="submission" date="2025-04" db="UniProtKB">
        <authorList>
            <consortium name="RefSeq"/>
        </authorList>
    </citation>
    <scope>IDENTIFICATION</scope>
    <source>
        <strain evidence="9">CBS 781.70</strain>
    </source>
</reference>
<reference evidence="7 9" key="1">
    <citation type="submission" date="2020-01" db="EMBL/GenBank/DDBJ databases">
        <authorList>
            <consortium name="DOE Joint Genome Institute"/>
            <person name="Haridas S."/>
            <person name="Albert R."/>
            <person name="Binder M."/>
            <person name="Bloem J."/>
            <person name="Labutti K."/>
            <person name="Salamov A."/>
            <person name="Andreopoulos B."/>
            <person name="Baker S.E."/>
            <person name="Barry K."/>
            <person name="Bills G."/>
            <person name="Bluhm B.H."/>
            <person name="Cannon C."/>
            <person name="Castanera R."/>
            <person name="Culley D.E."/>
            <person name="Daum C."/>
            <person name="Ezra D."/>
            <person name="Gonzalez J.B."/>
            <person name="Henrissat B."/>
            <person name="Kuo A."/>
            <person name="Liang C."/>
            <person name="Lipzen A."/>
            <person name="Lutzoni F."/>
            <person name="Magnuson J."/>
            <person name="Mondo S."/>
            <person name="Nolan M."/>
            <person name="Ohm R."/>
            <person name="Pangilinan J."/>
            <person name="Park H.-J."/>
            <person name="Ramirez L."/>
            <person name="Alfaro M."/>
            <person name="Sun H."/>
            <person name="Tritt A."/>
            <person name="Yoshinaga Y."/>
            <person name="Zwiers L.-H."/>
            <person name="Turgeon B.G."/>
            <person name="Goodwin S.B."/>
            <person name="Spatafora J.W."/>
            <person name="Crous P.W."/>
            <person name="Grigoriev I.V."/>
        </authorList>
    </citation>
    <scope>NUCLEOTIDE SEQUENCE</scope>
    <source>
        <strain evidence="7 9">CBS 781.70</strain>
    </source>
</reference>
<dbReference type="InterPro" id="IPR044666">
    <property type="entry name" value="Cyclophilin_A-like"/>
</dbReference>
<dbReference type="Gene3D" id="2.40.100.10">
    <property type="entry name" value="Cyclophilin-like"/>
    <property type="match status" value="1"/>
</dbReference>
<gene>
    <name evidence="7 9" type="ORF">P152DRAFT_457485</name>
</gene>
<feature type="compositionally biased region" description="Pro residues" evidence="5">
    <location>
        <begin position="291"/>
        <end position="303"/>
    </location>
</feature>
<dbReference type="RefSeq" id="XP_033534753.1">
    <property type="nucleotide sequence ID" value="XM_033679235.1"/>
</dbReference>
<feature type="region of interest" description="Disordered" evidence="5">
    <location>
        <begin position="241"/>
        <end position="372"/>
    </location>
</feature>
<name>A0A6G1G543_9PEZI</name>
<feature type="domain" description="PPIase cyclophilin-type" evidence="6">
    <location>
        <begin position="18"/>
        <end position="170"/>
    </location>
</feature>
<organism evidence="7">
    <name type="scientific">Eremomyces bilateralis CBS 781.70</name>
    <dbReference type="NCBI Taxonomy" id="1392243"/>
    <lineage>
        <taxon>Eukaryota</taxon>
        <taxon>Fungi</taxon>
        <taxon>Dikarya</taxon>
        <taxon>Ascomycota</taxon>
        <taxon>Pezizomycotina</taxon>
        <taxon>Dothideomycetes</taxon>
        <taxon>Dothideomycetes incertae sedis</taxon>
        <taxon>Eremomycetales</taxon>
        <taxon>Eremomycetaceae</taxon>
        <taxon>Eremomyces</taxon>
    </lineage>
</organism>
<keyword evidence="3" id="KW-0539">Nucleus</keyword>
<comment type="subcellular location">
    <subcellularLocation>
        <location evidence="2">Nucleus</location>
    </subcellularLocation>
</comment>
<evidence type="ECO:0000256" key="4">
    <source>
        <dbReference type="ARBA" id="ARBA00038509"/>
    </source>
</evidence>
<evidence type="ECO:0000313" key="7">
    <source>
        <dbReference type="EMBL" id="KAF1813122.1"/>
    </source>
</evidence>
<dbReference type="GO" id="GO:0006457">
    <property type="term" value="P:protein folding"/>
    <property type="evidence" value="ECO:0007669"/>
    <property type="project" value="InterPro"/>
</dbReference>
<dbReference type="GO" id="GO:0071013">
    <property type="term" value="C:catalytic step 2 spliceosome"/>
    <property type="evidence" value="ECO:0007669"/>
    <property type="project" value="TreeGrafter"/>
</dbReference>
<evidence type="ECO:0000256" key="5">
    <source>
        <dbReference type="SAM" id="MobiDB-lite"/>
    </source>
</evidence>
<dbReference type="OrthoDB" id="442970at2759"/>
<dbReference type="InterPro" id="IPR029000">
    <property type="entry name" value="Cyclophilin-like_dom_sf"/>
</dbReference>
<comment type="similarity">
    <text evidence="4">Belongs to the cyclophilin-type PPIase family. CWC27 subfamily.</text>
</comment>
<dbReference type="Proteomes" id="UP000504638">
    <property type="component" value="Unplaced"/>
</dbReference>
<evidence type="ECO:0000313" key="8">
    <source>
        <dbReference type="Proteomes" id="UP000504638"/>
    </source>
</evidence>